<feature type="domain" description="Initiator Rep protein WH1" evidence="2">
    <location>
        <begin position="13"/>
        <end position="140"/>
    </location>
</feature>
<dbReference type="EMBL" id="CP003256">
    <property type="protein sequence ID" value="AGA59969.1"/>
    <property type="molecule type" value="Genomic_DNA"/>
</dbReference>
<dbReference type="GO" id="GO:0006270">
    <property type="term" value="P:DNA replication initiation"/>
    <property type="evidence" value="ECO:0007669"/>
    <property type="project" value="InterPro"/>
</dbReference>
<keyword evidence="3" id="KW-0614">Plasmid</keyword>
<proteinExistence type="inferred from homology"/>
<dbReference type="KEGG" id="tco:Theco_3965"/>
<protein>
    <submittedName>
        <fullName evidence="3">Protein involved in initiation of plasmid replication</fullName>
    </submittedName>
</protein>
<comment type="similarity">
    <text evidence="1">Belongs to the initiator RepB protein family.</text>
</comment>
<dbReference type="OrthoDB" id="9765378at2"/>
<dbReference type="AlphaFoldDB" id="L0EJW2"/>
<dbReference type="InterPro" id="IPR036388">
    <property type="entry name" value="WH-like_DNA-bd_sf"/>
</dbReference>
<evidence type="ECO:0000313" key="3">
    <source>
        <dbReference type="EMBL" id="AGA59969.1"/>
    </source>
</evidence>
<dbReference type="Pfam" id="PF21205">
    <property type="entry name" value="Rep3_C"/>
    <property type="match status" value="1"/>
</dbReference>
<name>L0EJW2_THECK</name>
<dbReference type="Pfam" id="PF01051">
    <property type="entry name" value="Rep3_N"/>
    <property type="match status" value="1"/>
</dbReference>
<evidence type="ECO:0000256" key="1">
    <source>
        <dbReference type="ARBA" id="ARBA00038283"/>
    </source>
</evidence>
<dbReference type="GO" id="GO:0003887">
    <property type="term" value="F:DNA-directed DNA polymerase activity"/>
    <property type="evidence" value="ECO:0007669"/>
    <property type="project" value="InterPro"/>
</dbReference>
<evidence type="ECO:0000313" key="4">
    <source>
        <dbReference type="Proteomes" id="UP000010795"/>
    </source>
</evidence>
<sequence length="366" mass="42501">MSSFTQQYFGTNHLSLTEMKVLLWISDHIRHNLHPKHLYKLSLVDFSRRAGRKYVKYAELKNDISTLAKQNVTITTGALSFELPLFQRIVIPAGSAEFTIELNPAVEVIFTRINKIVNTSEITRLLRVESIYTAILYILIRDQIWSGEQIPLQQLRTLMGLEDKYPRYANLKARVLSPAIKELEQNFGVKLKMEEITEGKMVKAVVFYATRLATHIELNVNHEYFYDDVKALAADAGIALSYKQYSKWIRHGEYAIVAAIEYIRQRNVLHPIPYISKLLDTGYFGLPLNGLTVHQYQFIYYFLENFRDTTALTPSFVIEQKFMEESSSVMSQEEAKQVWILAREKVNKDILNFMSINRSRKASRRK</sequence>
<dbReference type="SUPFAM" id="SSF46785">
    <property type="entry name" value="Winged helix' DNA-binding domain"/>
    <property type="match status" value="1"/>
</dbReference>
<dbReference type="InterPro" id="IPR036390">
    <property type="entry name" value="WH_DNA-bd_sf"/>
</dbReference>
<organism evidence="3 4">
    <name type="scientific">Thermobacillus composti (strain DSM 18247 / JCM 13945 / KWC4)</name>
    <dbReference type="NCBI Taxonomy" id="717605"/>
    <lineage>
        <taxon>Bacteria</taxon>
        <taxon>Bacillati</taxon>
        <taxon>Bacillota</taxon>
        <taxon>Bacilli</taxon>
        <taxon>Bacillales</taxon>
        <taxon>Paenibacillaceae</taxon>
        <taxon>Thermobacillus</taxon>
    </lineage>
</organism>
<gene>
    <name evidence="3" type="ordered locus">Theco_3965</name>
</gene>
<dbReference type="eggNOG" id="COG5527">
    <property type="taxonomic scope" value="Bacteria"/>
</dbReference>
<dbReference type="RefSeq" id="WP_015256683.1">
    <property type="nucleotide sequence ID" value="NC_019898.1"/>
</dbReference>
<reference evidence="4" key="1">
    <citation type="submission" date="2012-01" db="EMBL/GenBank/DDBJ databases">
        <title>Complete sequence of plasmid of Thermobacillus composti KWC4.</title>
        <authorList>
            <person name="Lucas S."/>
            <person name="Han J."/>
            <person name="Lapidus A."/>
            <person name="Cheng J.-F."/>
            <person name="Goodwin L."/>
            <person name="Pitluck S."/>
            <person name="Peters L."/>
            <person name="Ovchinnikova G."/>
            <person name="Teshima H."/>
            <person name="Detter J.C."/>
            <person name="Han C."/>
            <person name="Tapia R."/>
            <person name="Land M."/>
            <person name="Hauser L."/>
            <person name="Kyrpides N."/>
            <person name="Ivanova N."/>
            <person name="Pagani I."/>
            <person name="Anderson I."/>
            <person name="Woyke T."/>
        </authorList>
    </citation>
    <scope>NUCLEOTIDE SEQUENCE [LARGE SCALE GENOMIC DNA]</scope>
    <source>
        <strain evidence="4">DSM 18247 / JCM 13945 / KWC4</strain>
        <plasmid evidence="4">Plasmid pTHECO01</plasmid>
    </source>
</reference>
<evidence type="ECO:0000259" key="2">
    <source>
        <dbReference type="Pfam" id="PF01051"/>
    </source>
</evidence>
<dbReference type="HOGENOM" id="CLU_047367_0_1_9"/>
<dbReference type="Gene3D" id="1.10.10.10">
    <property type="entry name" value="Winged helix-like DNA-binding domain superfamily/Winged helix DNA-binding domain"/>
    <property type="match status" value="1"/>
</dbReference>
<keyword evidence="4" id="KW-1185">Reference proteome</keyword>
<accession>L0EJW2</accession>
<dbReference type="Proteomes" id="UP000010795">
    <property type="component" value="Plasmid pTHECO01"/>
</dbReference>
<geneLocation type="plasmid" evidence="3 4">
    <name>pTHECO01</name>
</geneLocation>
<dbReference type="InterPro" id="IPR000525">
    <property type="entry name" value="Initiator_Rep_WH1"/>
</dbReference>